<dbReference type="Proteomes" id="UP001173801">
    <property type="component" value="Unassembled WGS sequence"/>
</dbReference>
<dbReference type="Pfam" id="PF04613">
    <property type="entry name" value="LpxD"/>
    <property type="match status" value="1"/>
</dbReference>
<dbReference type="GO" id="GO:0103118">
    <property type="term" value="F:UDP-3-O-[(3R)-3-hydroxyacyl]-glucosamine N-acyltransferase activity"/>
    <property type="evidence" value="ECO:0007669"/>
    <property type="project" value="UniProtKB-EC"/>
</dbReference>
<organism evidence="9 10">
    <name type="scientific">Campylobacter gastrosuis</name>
    <dbReference type="NCBI Taxonomy" id="2974576"/>
    <lineage>
        <taxon>Bacteria</taxon>
        <taxon>Pseudomonadati</taxon>
        <taxon>Campylobacterota</taxon>
        <taxon>Epsilonproteobacteria</taxon>
        <taxon>Campylobacterales</taxon>
        <taxon>Campylobacteraceae</taxon>
        <taxon>Campylobacter</taxon>
    </lineage>
</organism>
<dbReference type="PANTHER" id="PTHR43378">
    <property type="entry name" value="UDP-3-O-ACYLGLUCOSAMINE N-ACYLTRANSFERASE"/>
    <property type="match status" value="1"/>
</dbReference>
<dbReference type="InterPro" id="IPR011004">
    <property type="entry name" value="Trimer_LpxA-like_sf"/>
</dbReference>
<reference evidence="9" key="2">
    <citation type="journal article" date="2023" name="Microorganisms">
        <title>Isolation and Genomic Characteristics of Cat-Borne Campylobacter felis sp. nov. and Sheep-Borne Campylobacter ovis sp. nov.</title>
        <authorList>
            <person name="Wang H."/>
            <person name="Li Y."/>
            <person name="Gu Y."/>
            <person name="Zhou G."/>
            <person name="Chen X."/>
            <person name="Zhang X."/>
            <person name="Shao Z."/>
            <person name="Zhang J."/>
            <person name="Zhang M."/>
        </authorList>
    </citation>
    <scope>NUCLEOTIDE SEQUENCE</scope>
    <source>
        <strain evidence="9">PS10</strain>
    </source>
</reference>
<dbReference type="RefSeq" id="WP_284936879.1">
    <property type="nucleotide sequence ID" value="NZ_JANURM010000002.1"/>
</dbReference>
<dbReference type="HAMAP" id="MF_00523">
    <property type="entry name" value="LpxD"/>
    <property type="match status" value="1"/>
</dbReference>
<feature type="domain" description="UDP-3-O-[3-hydroxymyristoyl] glucosamine N-acyltransferase non-repeat region" evidence="8">
    <location>
        <begin position="18"/>
        <end position="86"/>
    </location>
</feature>
<dbReference type="Gene3D" id="2.160.10.10">
    <property type="entry name" value="Hexapeptide repeat proteins"/>
    <property type="match status" value="1"/>
</dbReference>
<keyword evidence="6 7" id="KW-0012">Acyltransferase</keyword>
<gene>
    <name evidence="7 9" type="primary">lpxD</name>
    <name evidence="9" type="ORF">NYG85_02385</name>
</gene>
<protein>
    <recommendedName>
        <fullName evidence="7">UDP-3-O-acylglucosamine N-acyltransferase</fullName>
        <ecNumber evidence="7">2.3.1.191</ecNumber>
    </recommendedName>
</protein>
<dbReference type="InterPro" id="IPR020573">
    <property type="entry name" value="UDP_GlcNAc_AcTrfase_non-rep"/>
</dbReference>
<dbReference type="InterPro" id="IPR007691">
    <property type="entry name" value="LpxD"/>
</dbReference>
<evidence type="ECO:0000313" key="9">
    <source>
        <dbReference type="EMBL" id="MDL0088225.1"/>
    </source>
</evidence>
<evidence type="ECO:0000256" key="4">
    <source>
        <dbReference type="ARBA" id="ARBA00022737"/>
    </source>
</evidence>
<keyword evidence="10" id="KW-1185">Reference proteome</keyword>
<comment type="pathway">
    <text evidence="7">Bacterial outer membrane biogenesis; LPS lipid A biosynthesis.</text>
</comment>
<comment type="catalytic activity">
    <reaction evidence="7">
        <text>a UDP-3-O-[(3R)-3-hydroxyacyl]-alpha-D-glucosamine + a (3R)-hydroxyacyl-[ACP] = a UDP-2-N,3-O-bis[(3R)-3-hydroxyacyl]-alpha-D-glucosamine + holo-[ACP] + H(+)</text>
        <dbReference type="Rhea" id="RHEA:53836"/>
        <dbReference type="Rhea" id="RHEA-COMP:9685"/>
        <dbReference type="Rhea" id="RHEA-COMP:9945"/>
        <dbReference type="ChEBI" id="CHEBI:15378"/>
        <dbReference type="ChEBI" id="CHEBI:64479"/>
        <dbReference type="ChEBI" id="CHEBI:78827"/>
        <dbReference type="ChEBI" id="CHEBI:137740"/>
        <dbReference type="ChEBI" id="CHEBI:137748"/>
        <dbReference type="EC" id="2.3.1.191"/>
    </reaction>
</comment>
<dbReference type="SUPFAM" id="SSF51161">
    <property type="entry name" value="Trimeric LpxA-like enzymes"/>
    <property type="match status" value="1"/>
</dbReference>
<name>A0ABT7HN77_9BACT</name>
<keyword evidence="1 7" id="KW-0444">Lipid biosynthesis</keyword>
<evidence type="ECO:0000259" key="8">
    <source>
        <dbReference type="Pfam" id="PF04613"/>
    </source>
</evidence>
<evidence type="ECO:0000256" key="3">
    <source>
        <dbReference type="ARBA" id="ARBA00022679"/>
    </source>
</evidence>
<dbReference type="NCBIfam" id="TIGR01853">
    <property type="entry name" value="lipid_A_lpxD"/>
    <property type="match status" value="1"/>
</dbReference>
<dbReference type="EMBL" id="JANURM010000002">
    <property type="protein sequence ID" value="MDL0088225.1"/>
    <property type="molecule type" value="Genomic_DNA"/>
</dbReference>
<evidence type="ECO:0000256" key="7">
    <source>
        <dbReference type="HAMAP-Rule" id="MF_00523"/>
    </source>
</evidence>
<dbReference type="Pfam" id="PF00132">
    <property type="entry name" value="Hexapep"/>
    <property type="match status" value="2"/>
</dbReference>
<keyword evidence="2 7" id="KW-0441">Lipid A biosynthesis</keyword>
<dbReference type="CDD" id="cd03352">
    <property type="entry name" value="LbH_LpxD"/>
    <property type="match status" value="1"/>
</dbReference>
<dbReference type="Gene3D" id="3.40.1390.10">
    <property type="entry name" value="MurE/MurF, N-terminal domain"/>
    <property type="match status" value="1"/>
</dbReference>
<comment type="caution">
    <text evidence="9">The sequence shown here is derived from an EMBL/GenBank/DDBJ whole genome shotgun (WGS) entry which is preliminary data.</text>
</comment>
<dbReference type="EC" id="2.3.1.191" evidence="7"/>
<sequence>MKLSEILKHIEGEILGDDIEILALNSLKNAKANELTYCDGEKNAKFIAQTKAGAIILNKKFAQNAPKNANLIICENPHLAFAILSKIFSKPLFNTESKPAIIAPTAKIMPNTHIGSNAIIGQNSLIMHGAFIGENVKIGKNCIIYPNVVIYNDTIIGDECIIHANAVIGSDGFGYAHTKLGEHVKIYHNGNVVLEDFVEIGACSTIDRGVFESTIIKRGTKIDNLVQIGHNSELGEGCIIVSQTGLAGSTKLGRNVVMGGQSGSAGHVKVGDFAQIAARGGVSKDLEGSKNYAGAYPIMELGEFFKFQAKIMRFFKKK</sequence>
<keyword evidence="3 7" id="KW-0808">Transferase</keyword>
<proteinExistence type="inferred from homology"/>
<comment type="similarity">
    <text evidence="7">Belongs to the transferase hexapeptide repeat family. LpxD subfamily.</text>
</comment>
<keyword evidence="5 7" id="KW-0443">Lipid metabolism</keyword>
<dbReference type="InterPro" id="IPR001451">
    <property type="entry name" value="Hexapep"/>
</dbReference>
<dbReference type="NCBIfam" id="NF002060">
    <property type="entry name" value="PRK00892.1"/>
    <property type="match status" value="1"/>
</dbReference>
<accession>A0ABT7HN77</accession>
<evidence type="ECO:0000256" key="5">
    <source>
        <dbReference type="ARBA" id="ARBA00023098"/>
    </source>
</evidence>
<evidence type="ECO:0000313" key="10">
    <source>
        <dbReference type="Proteomes" id="UP001173801"/>
    </source>
</evidence>
<evidence type="ECO:0000256" key="1">
    <source>
        <dbReference type="ARBA" id="ARBA00022516"/>
    </source>
</evidence>
<comment type="function">
    <text evidence="7">Catalyzes the N-acylation of UDP-3-O-acylglucosamine using 3-hydroxyacyl-ACP as the acyl donor. Is involved in the biosynthesis of lipid A, a phosphorylated glycolipid that anchors the lipopolysaccharide to the outer membrane of the cell.</text>
</comment>
<dbReference type="PANTHER" id="PTHR43378:SF2">
    <property type="entry name" value="UDP-3-O-ACYLGLUCOSAMINE N-ACYLTRANSFERASE 1, MITOCHONDRIAL-RELATED"/>
    <property type="match status" value="1"/>
</dbReference>
<reference evidence="9" key="1">
    <citation type="submission" date="2022-08" db="EMBL/GenBank/DDBJ databases">
        <authorList>
            <person name="Wang H."/>
        </authorList>
    </citation>
    <scope>NUCLEOTIDE SEQUENCE</scope>
    <source>
        <strain evidence="9">PS10</strain>
    </source>
</reference>
<keyword evidence="4 7" id="KW-0677">Repeat</keyword>
<feature type="active site" description="Proton acceptor" evidence="7">
    <location>
        <position position="230"/>
    </location>
</feature>
<comment type="subunit">
    <text evidence="7">Homotrimer.</text>
</comment>
<evidence type="ECO:0000256" key="6">
    <source>
        <dbReference type="ARBA" id="ARBA00023315"/>
    </source>
</evidence>
<evidence type="ECO:0000256" key="2">
    <source>
        <dbReference type="ARBA" id="ARBA00022556"/>
    </source>
</evidence>